<keyword evidence="7 8" id="KW-0472">Membrane</keyword>
<dbReference type="AlphaFoldDB" id="A0A1T3FJV0"/>
<dbReference type="OrthoDB" id="9813729at2"/>
<dbReference type="RefSeq" id="WP_070904699.1">
    <property type="nucleotide sequence ID" value="NZ_CP016378.1"/>
</dbReference>
<dbReference type="STRING" id="238.BBD35_15920"/>
<organism evidence="10 11">
    <name type="scientific">Elizabethkingia meningoseptica</name>
    <name type="common">Chryseobacterium meningosepticum</name>
    <dbReference type="NCBI Taxonomy" id="238"/>
    <lineage>
        <taxon>Bacteria</taxon>
        <taxon>Pseudomonadati</taxon>
        <taxon>Bacteroidota</taxon>
        <taxon>Flavobacteriia</taxon>
        <taxon>Flavobacteriales</taxon>
        <taxon>Weeksellaceae</taxon>
        <taxon>Elizabethkingia</taxon>
    </lineage>
</organism>
<dbReference type="Proteomes" id="UP000188947">
    <property type="component" value="Unassembled WGS sequence"/>
</dbReference>
<feature type="transmembrane region" description="Helical" evidence="8">
    <location>
        <begin position="12"/>
        <end position="32"/>
    </location>
</feature>
<feature type="transmembrane region" description="Helical" evidence="8">
    <location>
        <begin position="52"/>
        <end position="70"/>
    </location>
</feature>
<evidence type="ECO:0000256" key="2">
    <source>
        <dbReference type="ARBA" id="ARBA00022475"/>
    </source>
</evidence>
<keyword evidence="2" id="KW-1003">Cell membrane</keyword>
<keyword evidence="5 8" id="KW-0812">Transmembrane</keyword>
<proteinExistence type="predicted"/>
<dbReference type="PANTHER" id="PTHR33908:SF11">
    <property type="entry name" value="MEMBRANE PROTEIN"/>
    <property type="match status" value="1"/>
</dbReference>
<feature type="transmembrane region" description="Helical" evidence="8">
    <location>
        <begin position="156"/>
        <end position="187"/>
    </location>
</feature>
<evidence type="ECO:0000256" key="8">
    <source>
        <dbReference type="SAM" id="Phobius"/>
    </source>
</evidence>
<dbReference type="EMBL" id="MPOG01000007">
    <property type="protein sequence ID" value="OOH96850.1"/>
    <property type="molecule type" value="Genomic_DNA"/>
</dbReference>
<evidence type="ECO:0000256" key="6">
    <source>
        <dbReference type="ARBA" id="ARBA00022989"/>
    </source>
</evidence>
<comment type="subcellular location">
    <subcellularLocation>
        <location evidence="1">Cell membrane</location>
        <topology evidence="1">Multi-pass membrane protein</topology>
    </subcellularLocation>
</comment>
<dbReference type="GO" id="GO:0005886">
    <property type="term" value="C:plasma membrane"/>
    <property type="evidence" value="ECO:0007669"/>
    <property type="project" value="UniProtKB-SubCell"/>
</dbReference>
<evidence type="ECO:0000256" key="5">
    <source>
        <dbReference type="ARBA" id="ARBA00022692"/>
    </source>
</evidence>
<sequence>MQRHTPNTSASVKTIILFSFILIKFLINYNLILPGYDLQRDEYLHLNQASHLAWGYMSVPPVTSWLSYIIQLLGNSLFWIKFFPALFGALTTVVVWKAIEELGGNLFALILGASCVTFSVLFRLNILYQPNSLDVLCWTILYYFILKYINRQQSKWIWYAAVTFAIGFLNKYNIVFAVLGIIPALLLSPERKIFANRNLYFAMLLSLVLILPNLIWQYHNGFPVIHHMKELSKFQLIHVDRWNFIRSQFFFFLGNSIVIILGFFALLFYNPLKKYRLFLWSFLFTIGLFLYFRAKDYYAIGLYPIYFSFGVVYVSYLMDRSRVQILKPVCILIAIGFFIPVYMVAFPNKSPEYITKHEETYRKLGMLRWEDGKDHALPQDFADMLGWKELAAKTDRVFTRIGDPERTLVLCDNYGQAGAINFYSKKHIQAVSFNADYINWFKLNKKYIHLIRIKDRAERTSELATTAPFFKASAIEDSITNPYAREYGTMIFSFMHAKIDINKRIAHEIATEKGDR</sequence>
<dbReference type="InterPro" id="IPR038731">
    <property type="entry name" value="RgtA/B/C-like"/>
</dbReference>
<feature type="transmembrane region" description="Helical" evidence="8">
    <location>
        <begin position="77"/>
        <end position="99"/>
    </location>
</feature>
<evidence type="ECO:0000313" key="10">
    <source>
        <dbReference type="EMBL" id="OOH96850.1"/>
    </source>
</evidence>
<dbReference type="InterPro" id="IPR050297">
    <property type="entry name" value="LipidA_mod_glycosyltrf_83"/>
</dbReference>
<dbReference type="GO" id="GO:0016763">
    <property type="term" value="F:pentosyltransferase activity"/>
    <property type="evidence" value="ECO:0007669"/>
    <property type="project" value="TreeGrafter"/>
</dbReference>
<dbReference type="GO" id="GO:0009103">
    <property type="term" value="P:lipopolysaccharide biosynthetic process"/>
    <property type="evidence" value="ECO:0007669"/>
    <property type="project" value="UniProtKB-ARBA"/>
</dbReference>
<evidence type="ECO:0000256" key="1">
    <source>
        <dbReference type="ARBA" id="ARBA00004651"/>
    </source>
</evidence>
<feature type="transmembrane region" description="Helical" evidence="8">
    <location>
        <begin position="300"/>
        <end position="318"/>
    </location>
</feature>
<keyword evidence="11" id="KW-1185">Reference proteome</keyword>
<feature type="transmembrane region" description="Helical" evidence="8">
    <location>
        <begin position="105"/>
        <end position="126"/>
    </location>
</feature>
<feature type="transmembrane region" description="Helical" evidence="8">
    <location>
        <begin position="133"/>
        <end position="150"/>
    </location>
</feature>
<name>A0A1T3FJV0_ELIME</name>
<dbReference type="PANTHER" id="PTHR33908">
    <property type="entry name" value="MANNOSYLTRANSFERASE YKCB-RELATED"/>
    <property type="match status" value="1"/>
</dbReference>
<feature type="transmembrane region" description="Helical" evidence="8">
    <location>
        <begin position="199"/>
        <end position="218"/>
    </location>
</feature>
<keyword evidence="6 8" id="KW-1133">Transmembrane helix</keyword>
<feature type="domain" description="Glycosyltransferase RgtA/B/C/D-like" evidence="9">
    <location>
        <begin position="59"/>
        <end position="216"/>
    </location>
</feature>
<feature type="transmembrane region" description="Helical" evidence="8">
    <location>
        <begin position="277"/>
        <end position="294"/>
    </location>
</feature>
<accession>A0A1T3FJV0</accession>
<protein>
    <submittedName>
        <fullName evidence="10">Glycosyl transferase</fullName>
    </submittedName>
</protein>
<feature type="transmembrane region" description="Helical" evidence="8">
    <location>
        <begin position="249"/>
        <end position="270"/>
    </location>
</feature>
<evidence type="ECO:0000256" key="4">
    <source>
        <dbReference type="ARBA" id="ARBA00022679"/>
    </source>
</evidence>
<dbReference type="Pfam" id="PF13231">
    <property type="entry name" value="PMT_2"/>
    <property type="match status" value="1"/>
</dbReference>
<gene>
    <name evidence="10" type="ORF">BMF97_06190</name>
</gene>
<keyword evidence="4 10" id="KW-0808">Transferase</keyword>
<dbReference type="eggNOG" id="COG1807">
    <property type="taxonomic scope" value="Bacteria"/>
</dbReference>
<evidence type="ECO:0000259" key="9">
    <source>
        <dbReference type="Pfam" id="PF13231"/>
    </source>
</evidence>
<comment type="caution">
    <text evidence="10">The sequence shown here is derived from an EMBL/GenBank/DDBJ whole genome shotgun (WGS) entry which is preliminary data.</text>
</comment>
<evidence type="ECO:0000256" key="3">
    <source>
        <dbReference type="ARBA" id="ARBA00022676"/>
    </source>
</evidence>
<evidence type="ECO:0000313" key="11">
    <source>
        <dbReference type="Proteomes" id="UP000188947"/>
    </source>
</evidence>
<reference evidence="10 11" key="1">
    <citation type="submission" date="2016-11" db="EMBL/GenBank/DDBJ databases">
        <title>Genome sequence and comparative genomic analysis of clinical strain Elizabethkingia meningoseptica 61421 PRCM.</title>
        <authorList>
            <person name="Wang M."/>
            <person name="Hu S."/>
            <person name="Cao L."/>
            <person name="Jiang T."/>
            <person name="Zhou Y."/>
            <person name="Ming D."/>
        </authorList>
    </citation>
    <scope>NUCLEOTIDE SEQUENCE [LARGE SCALE GENOMIC DNA]</scope>
    <source>
        <strain evidence="10 11">61421 PRCM</strain>
    </source>
</reference>
<keyword evidence="3" id="KW-0328">Glycosyltransferase</keyword>
<feature type="transmembrane region" description="Helical" evidence="8">
    <location>
        <begin position="325"/>
        <end position="345"/>
    </location>
</feature>
<evidence type="ECO:0000256" key="7">
    <source>
        <dbReference type="ARBA" id="ARBA00023136"/>
    </source>
</evidence>